<proteinExistence type="predicted"/>
<dbReference type="Proteomes" id="UP000182573">
    <property type="component" value="Unassembled WGS sequence"/>
</dbReference>
<evidence type="ECO:0000256" key="1">
    <source>
        <dbReference type="SAM" id="MobiDB-lite"/>
    </source>
</evidence>
<evidence type="ECO:0000313" key="3">
    <source>
        <dbReference type="Proteomes" id="UP000182573"/>
    </source>
</evidence>
<dbReference type="EMBL" id="FNOF01000002">
    <property type="protein sequence ID" value="SDW33760.1"/>
    <property type="molecule type" value="Genomic_DNA"/>
</dbReference>
<protein>
    <submittedName>
        <fullName evidence="2">Uncharacterized protein</fullName>
    </submittedName>
</protein>
<sequence length="41" mass="4556">MSHRELSTSESHLEEWAALLGADIDDDGRDTDLLDDQDDPA</sequence>
<gene>
    <name evidence="2" type="ORF">SAMN05443574_102477</name>
</gene>
<dbReference type="STRING" id="28442.SAMN05443574_102477"/>
<name>A0A1H2SQ80_HALVA</name>
<dbReference type="RefSeq" id="WP_004517593.1">
    <property type="nucleotide sequence ID" value="NZ_FNOF01000002.1"/>
</dbReference>
<feature type="region of interest" description="Disordered" evidence="1">
    <location>
        <begin position="22"/>
        <end position="41"/>
    </location>
</feature>
<reference evidence="2 3" key="1">
    <citation type="submission" date="2016-10" db="EMBL/GenBank/DDBJ databases">
        <authorList>
            <person name="de Groot N.N."/>
        </authorList>
    </citation>
    <scope>NUCLEOTIDE SEQUENCE [LARGE SCALE GENOMIC DNA]</scope>
    <source>
        <strain evidence="2 3">DSM 3756</strain>
    </source>
</reference>
<accession>A0A1H2SQ80</accession>
<dbReference type="AlphaFoldDB" id="A0A1H2SQ80"/>
<feature type="compositionally biased region" description="Acidic residues" evidence="1">
    <location>
        <begin position="23"/>
        <end position="41"/>
    </location>
</feature>
<organism evidence="2 3">
    <name type="scientific">Haloarcula vallismortis</name>
    <name type="common">Halobacterium vallismortis</name>
    <dbReference type="NCBI Taxonomy" id="28442"/>
    <lineage>
        <taxon>Archaea</taxon>
        <taxon>Methanobacteriati</taxon>
        <taxon>Methanobacteriota</taxon>
        <taxon>Stenosarchaea group</taxon>
        <taxon>Halobacteria</taxon>
        <taxon>Halobacteriales</taxon>
        <taxon>Haloarculaceae</taxon>
        <taxon>Haloarcula</taxon>
    </lineage>
</organism>
<evidence type="ECO:0000313" key="2">
    <source>
        <dbReference type="EMBL" id="SDW33760.1"/>
    </source>
</evidence>